<dbReference type="Pfam" id="PF03567">
    <property type="entry name" value="Sulfotransfer_2"/>
    <property type="match status" value="1"/>
</dbReference>
<dbReference type="GO" id="GO:0008146">
    <property type="term" value="F:sulfotransferase activity"/>
    <property type="evidence" value="ECO:0007669"/>
    <property type="project" value="InterPro"/>
</dbReference>
<evidence type="ECO:0000313" key="1">
    <source>
        <dbReference type="EMBL" id="MBD1371872.1"/>
    </source>
</evidence>
<accession>A0A926N8Q7</accession>
<protein>
    <submittedName>
        <fullName evidence="1">Sulfotransferase family 2 domain-containing protein</fullName>
    </submittedName>
</protein>
<gene>
    <name evidence="1" type="ORF">IC620_05800</name>
</gene>
<dbReference type="EMBL" id="JACXAH010000005">
    <property type="protein sequence ID" value="MBD1371872.1"/>
    <property type="molecule type" value="Genomic_DNA"/>
</dbReference>
<name>A0A926N8Q7_9BACL</name>
<comment type="caution">
    <text evidence="1">The sequence shown here is derived from an EMBL/GenBank/DDBJ whole genome shotgun (WGS) entry which is preliminary data.</text>
</comment>
<dbReference type="InterPro" id="IPR005331">
    <property type="entry name" value="Sulfotransferase"/>
</dbReference>
<organism evidence="1 2">
    <name type="scientific">Polycladospora coralii</name>
    <dbReference type="NCBI Taxonomy" id="2771432"/>
    <lineage>
        <taxon>Bacteria</taxon>
        <taxon>Bacillati</taxon>
        <taxon>Bacillota</taxon>
        <taxon>Bacilli</taxon>
        <taxon>Bacillales</taxon>
        <taxon>Thermoactinomycetaceae</taxon>
        <taxon>Polycladospora</taxon>
    </lineage>
</organism>
<dbReference type="RefSeq" id="WP_191138502.1">
    <property type="nucleotide sequence ID" value="NZ_JACXAG020000001.1"/>
</dbReference>
<dbReference type="AlphaFoldDB" id="A0A926N8Q7"/>
<evidence type="ECO:0000313" key="2">
    <source>
        <dbReference type="Proteomes" id="UP000661691"/>
    </source>
</evidence>
<dbReference type="GO" id="GO:0016020">
    <property type="term" value="C:membrane"/>
    <property type="evidence" value="ECO:0007669"/>
    <property type="project" value="InterPro"/>
</dbReference>
<proteinExistence type="predicted"/>
<sequence length="254" mass="30811">MNVGQNQAMFAGRYPSYHKDFPLILYWTHKCGCTVLNKWFFYQIGLLDQALRYHPWIHRFRERYCSEPDYLANLMKDYQHKESVKLVRNPYTRAVSSFLHAVKTGCCHWPEMIDFYQKNGISFKQFLHYVRHRQQNRSELEWHIHQQCKPEEKAFISRYIYLENLQTELRQLEKQYALKHAPTHQLFQSNHHNVKGNKVIDLAARALNAKHYQERIRPQNPSYRSFYDEENMQLVQEIFQIDFDICNYSKELVI</sequence>
<dbReference type="Proteomes" id="UP000661691">
    <property type="component" value="Unassembled WGS sequence"/>
</dbReference>
<keyword evidence="2" id="KW-1185">Reference proteome</keyword>
<reference evidence="1" key="1">
    <citation type="submission" date="2020-09" db="EMBL/GenBank/DDBJ databases">
        <title>A novel bacterium of genus Hazenella, isolated from South China Sea.</title>
        <authorList>
            <person name="Huang H."/>
            <person name="Mo K."/>
            <person name="Hu Y."/>
        </authorList>
    </citation>
    <scope>NUCLEOTIDE SEQUENCE</scope>
    <source>
        <strain evidence="1">IB182357</strain>
    </source>
</reference>